<dbReference type="KEGG" id="omr:OXIME_001280"/>
<dbReference type="InterPro" id="IPR008323">
    <property type="entry name" value="UCP033563"/>
</dbReference>
<dbReference type="AlphaFoldDB" id="A0AAX4NH02"/>
<dbReference type="EMBL" id="CP133772">
    <property type="protein sequence ID" value="WYY00699.1"/>
    <property type="molecule type" value="Genomic_DNA"/>
</dbReference>
<evidence type="ECO:0000313" key="1">
    <source>
        <dbReference type="EMBL" id="WYY00699.1"/>
    </source>
</evidence>
<protein>
    <submittedName>
        <fullName evidence="1">DUF1015 family protein</fullName>
    </submittedName>
</protein>
<dbReference type="GeneID" id="95968017"/>
<organism evidence="1 2">
    <name type="scientific">Oxyplasma meridianum</name>
    <dbReference type="NCBI Taxonomy" id="3073602"/>
    <lineage>
        <taxon>Archaea</taxon>
        <taxon>Methanobacteriati</taxon>
        <taxon>Thermoplasmatota</taxon>
        <taxon>Thermoplasmata</taxon>
        <taxon>Thermoplasmatales</taxon>
        <taxon>Thermoplasmataceae</taxon>
        <taxon>Oxyplasma</taxon>
    </lineage>
</organism>
<gene>
    <name evidence="1" type="ORF">OXIME_001280</name>
</gene>
<keyword evidence="2" id="KW-1185">Reference proteome</keyword>
<dbReference type="PANTHER" id="PTHR36454">
    <property type="entry name" value="LMO2823 PROTEIN"/>
    <property type="match status" value="1"/>
</dbReference>
<dbReference type="PIRSF" id="PIRSF033563">
    <property type="entry name" value="UCP033563"/>
    <property type="match status" value="1"/>
</dbReference>
<sequence length="390" mass="44979">MVKIRPFNPLYYSGDYGRATSPPFDSINKEEEKRLKEYRNNITYLTLPEGNNYAESRKRIREWIDTGILVEWKKPCFVIVDQSFRFREHTLRRTGLISLVDIFPDDSSINPHEKTFPGPVQERVKVLGELKAQPEPIFLTLENYGLEPLLQGIIIGRKENFSFTDGNGSLNSVYFIDNNDEINKITNLLKLDSAMVADGHHRLEASKKLASESHGVEKSFWSSVMAYITSMESPGLLVSGIHRIVKTKIDKDRFLEKAIKYFIIDENPPDSGNDFITLFIDRFYYLSPSHCEFSEDMDQSYLSPIHILNNIIFREILRLDPGNINRDMEFTHDADYAVEQVRKGMACAAFIMPVWDREKLFSLVLSEGVLPQKSTYFHPKIYSGIVLRSL</sequence>
<name>A0AAX4NH02_9ARCH</name>
<evidence type="ECO:0000313" key="2">
    <source>
        <dbReference type="Proteomes" id="UP001451606"/>
    </source>
</evidence>
<dbReference type="RefSeq" id="WP_393971032.1">
    <property type="nucleotide sequence ID" value="NZ_CP133772.1"/>
</dbReference>
<proteinExistence type="predicted"/>
<dbReference type="Pfam" id="PF06245">
    <property type="entry name" value="DUF1015"/>
    <property type="match status" value="1"/>
</dbReference>
<dbReference type="Proteomes" id="UP001451606">
    <property type="component" value="Chromosome"/>
</dbReference>
<accession>A0AAX4NH02</accession>
<reference evidence="1 2" key="1">
    <citation type="submission" date="2023-09" db="EMBL/GenBank/DDBJ databases">
        <authorList>
            <person name="Golyshina O.V."/>
            <person name="Lunev E.A."/>
            <person name="Bargiela R."/>
            <person name="Gaines M.C."/>
            <person name="Daum B."/>
            <person name="Bale N.J."/>
            <person name="Koenen M."/>
            <person name="Sinninghe Damst J.S."/>
            <person name="Yakimov M."/>
            <person name="Golyshin P.N."/>
        </authorList>
    </citation>
    <scope>NUCLEOTIDE SEQUENCE [LARGE SCALE GENOMIC DNA]</scope>
    <source>
        <strain evidence="1 2">M1</strain>
    </source>
</reference>
<dbReference type="PANTHER" id="PTHR36454:SF1">
    <property type="entry name" value="DUF1015 DOMAIN-CONTAINING PROTEIN"/>
    <property type="match status" value="1"/>
</dbReference>